<feature type="transmembrane region" description="Helical" evidence="1">
    <location>
        <begin position="12"/>
        <end position="31"/>
    </location>
</feature>
<dbReference type="Proteomes" id="UP000005396">
    <property type="component" value="Unassembled WGS sequence"/>
</dbReference>
<dbReference type="HOGENOM" id="CLU_380240_0_0_9"/>
<feature type="transmembrane region" description="Helical" evidence="1">
    <location>
        <begin position="74"/>
        <end position="94"/>
    </location>
</feature>
<name>A8RKP4_ENTBW</name>
<feature type="transmembrane region" description="Helical" evidence="1">
    <location>
        <begin position="115"/>
        <end position="136"/>
    </location>
</feature>
<feature type="transmembrane region" description="Helical" evidence="1">
    <location>
        <begin position="226"/>
        <end position="244"/>
    </location>
</feature>
<feature type="transmembrane region" description="Helical" evidence="1">
    <location>
        <begin position="197"/>
        <end position="214"/>
    </location>
</feature>
<evidence type="ECO:0008006" key="4">
    <source>
        <dbReference type="Google" id="ProtNLM"/>
    </source>
</evidence>
<evidence type="ECO:0000313" key="3">
    <source>
        <dbReference type="Proteomes" id="UP000005396"/>
    </source>
</evidence>
<evidence type="ECO:0000256" key="1">
    <source>
        <dbReference type="SAM" id="Phobius"/>
    </source>
</evidence>
<accession>A8RKP4</accession>
<dbReference type="EMBL" id="ABCC02000016">
    <property type="protein sequence ID" value="EDP18311.1"/>
    <property type="molecule type" value="Genomic_DNA"/>
</dbReference>
<organism evidence="2 3">
    <name type="scientific">Enterocloster bolteae (strain ATCC BAA-613 / DSM 15670 / CCUG 46953 / JCM 12243 / WAL 16351)</name>
    <name type="common">Clostridium bolteae</name>
    <dbReference type="NCBI Taxonomy" id="411902"/>
    <lineage>
        <taxon>Bacteria</taxon>
        <taxon>Bacillati</taxon>
        <taxon>Bacillota</taxon>
        <taxon>Clostridia</taxon>
        <taxon>Lachnospirales</taxon>
        <taxon>Lachnospiraceae</taxon>
        <taxon>Enterocloster</taxon>
    </lineage>
</organism>
<gene>
    <name evidence="2" type="ORF">CLOBOL_01379</name>
</gene>
<comment type="caution">
    <text evidence="2">The sequence shown here is derived from an EMBL/GenBank/DDBJ whole genome shotgun (WGS) entry which is preliminary data.</text>
</comment>
<keyword evidence="1" id="KW-1133">Transmembrane helix</keyword>
<feature type="transmembrane region" description="Helical" evidence="1">
    <location>
        <begin position="366"/>
        <end position="384"/>
    </location>
</feature>
<feature type="transmembrane region" description="Helical" evidence="1">
    <location>
        <begin position="396"/>
        <end position="412"/>
    </location>
</feature>
<dbReference type="eggNOG" id="ENOG5030FQ7">
    <property type="taxonomic scope" value="Bacteria"/>
</dbReference>
<sequence length="728" mass="83194">MVECPFMKVKKQTSFDLIFGLFLILYLWFILDTGYWSDDRKYEFINGILASNQWSIIQFIWERISVHVEMHGRFFPFTSVFAEGIPFLFGLKLYKIYLMSVTIGCTYLFKAFIRLLTQSVILADLAAILAVVLFSVQKDMPHAVFLCMGGNATISLMLVLASLNFCVLSIRKKILWEGIAEVLSVIFYFLAMMTYEATYPFILLIILLVFYEESSRERKLRKVSPYLIVWIMTLGLYCVLKMFAKESYDGVSVGLSVKNIMRGFAVSVSAPLPFVNGFFRGHAANSFKDFFNQINLLDVLLIVVFIYLLNSIINKRNTSAVSNNKSYFLMIIGIMFVVFPAILMAVSEKYQVLPFGVGYQVIIYQYYGWGCIGSAIILKAWRYFLTKFKHAEKKLIVFDGIIMLITVYLIAVNQQNTRWTIKEMELKEASVSATFDQTLRNAFSNGMIESIPLDAENNLIISSRQYYGMFAKGAMLKELTGQDFQVKWYDELDEIFLEKQPCYALNSGSGWVLVGAITEWDSPTSSAMAGQIWLYCDDEFDRLLVLSRDKLSFLNLKDADEVTHCAVGNIYSINKYYDINQLVPIKHCKYKLGTRFPVSVSRQDIGAYLYGGISDREGGFTWTSDKTMGMYFDLEDADYEKIGVEINVKMIYGERQPVNIHVNGVCVYSEVLSGKSKIEFECIMPQNGILDMHFEFPEARSPKETEESDDARKLSIAMDDMILVGLSN</sequence>
<feature type="transmembrane region" description="Helical" evidence="1">
    <location>
        <begin position="294"/>
        <end position="314"/>
    </location>
</feature>
<dbReference type="PaxDb" id="411902-CLOBOL_01379"/>
<reference evidence="2 3" key="1">
    <citation type="submission" date="2007-08" db="EMBL/GenBank/DDBJ databases">
        <authorList>
            <person name="Fulton L."/>
            <person name="Clifton S."/>
            <person name="Fulton B."/>
            <person name="Xu J."/>
            <person name="Minx P."/>
            <person name="Pepin K.H."/>
            <person name="Johnson M."/>
            <person name="Thiruvilangam P."/>
            <person name="Bhonagiri V."/>
            <person name="Nash W.E."/>
            <person name="Mardis E.R."/>
            <person name="Wilson R.K."/>
        </authorList>
    </citation>
    <scope>NUCLEOTIDE SEQUENCE [LARGE SCALE GENOMIC DNA]</scope>
    <source>
        <strain evidence="3">ATCC BAA-613 / DSM 15670 / CCUG 46953 / JCM 12243 / WAL 16351</strain>
    </source>
</reference>
<feature type="transmembrane region" description="Helical" evidence="1">
    <location>
        <begin position="142"/>
        <end position="167"/>
    </location>
</feature>
<keyword evidence="1" id="KW-0812">Transmembrane</keyword>
<proteinExistence type="predicted"/>
<evidence type="ECO:0000313" key="2">
    <source>
        <dbReference type="EMBL" id="EDP18311.1"/>
    </source>
</evidence>
<keyword evidence="1" id="KW-0472">Membrane</keyword>
<feature type="transmembrane region" description="Helical" evidence="1">
    <location>
        <begin position="326"/>
        <end position="346"/>
    </location>
</feature>
<dbReference type="AlphaFoldDB" id="A8RKP4"/>
<protein>
    <recommendedName>
        <fullName evidence="4">Glycosyltransferase RgtA/B/C/D-like domain-containing protein</fullName>
    </recommendedName>
</protein>
<reference evidence="2 3" key="2">
    <citation type="submission" date="2007-09" db="EMBL/GenBank/DDBJ databases">
        <title>Draft genome sequence of Clostridium bolteae (ATCC BAA-613).</title>
        <authorList>
            <person name="Sudarsanam P."/>
            <person name="Ley R."/>
            <person name="Guruge J."/>
            <person name="Turnbaugh P.J."/>
            <person name="Mahowald M."/>
            <person name="Liep D."/>
            <person name="Gordon J."/>
        </authorList>
    </citation>
    <scope>NUCLEOTIDE SEQUENCE [LARGE SCALE GENOMIC DNA]</scope>
    <source>
        <strain evidence="3">ATCC BAA-613 / DSM 15670 / CCUG 46953 / JCM 12243 / WAL 16351</strain>
    </source>
</reference>